<protein>
    <recommendedName>
        <fullName evidence="4">RING-type domain-containing protein</fullName>
    </recommendedName>
</protein>
<dbReference type="CDD" id="cd16454">
    <property type="entry name" value="RING-H2_PA-TM-RING"/>
    <property type="match status" value="1"/>
</dbReference>
<dbReference type="SUPFAM" id="SSF57850">
    <property type="entry name" value="RING/U-box"/>
    <property type="match status" value="1"/>
</dbReference>
<feature type="transmembrane region" description="Helical" evidence="3">
    <location>
        <begin position="68"/>
        <end position="88"/>
    </location>
</feature>
<evidence type="ECO:0000313" key="5">
    <source>
        <dbReference type="EMBL" id="TVU07770.1"/>
    </source>
</evidence>
<keyword evidence="1" id="KW-0479">Metal-binding</keyword>
<keyword evidence="6" id="KW-1185">Reference proteome</keyword>
<evidence type="ECO:0000313" key="6">
    <source>
        <dbReference type="Proteomes" id="UP000324897"/>
    </source>
</evidence>
<organism evidence="5 6">
    <name type="scientific">Eragrostis curvula</name>
    <name type="common">weeping love grass</name>
    <dbReference type="NCBI Taxonomy" id="38414"/>
    <lineage>
        <taxon>Eukaryota</taxon>
        <taxon>Viridiplantae</taxon>
        <taxon>Streptophyta</taxon>
        <taxon>Embryophyta</taxon>
        <taxon>Tracheophyta</taxon>
        <taxon>Spermatophyta</taxon>
        <taxon>Magnoliopsida</taxon>
        <taxon>Liliopsida</taxon>
        <taxon>Poales</taxon>
        <taxon>Poaceae</taxon>
        <taxon>PACMAD clade</taxon>
        <taxon>Chloridoideae</taxon>
        <taxon>Eragrostideae</taxon>
        <taxon>Eragrostidinae</taxon>
        <taxon>Eragrostis</taxon>
    </lineage>
</organism>
<reference evidence="5 6" key="1">
    <citation type="journal article" date="2019" name="Sci. Rep.">
        <title>A high-quality genome of Eragrostis curvula grass provides insights into Poaceae evolution and supports new strategies to enhance forage quality.</title>
        <authorList>
            <person name="Carballo J."/>
            <person name="Santos B.A.C.M."/>
            <person name="Zappacosta D."/>
            <person name="Garbus I."/>
            <person name="Selva J.P."/>
            <person name="Gallo C.A."/>
            <person name="Diaz A."/>
            <person name="Albertini E."/>
            <person name="Caccamo M."/>
            <person name="Echenique V."/>
        </authorList>
    </citation>
    <scope>NUCLEOTIDE SEQUENCE [LARGE SCALE GENOMIC DNA]</scope>
    <source>
        <strain evidence="6">cv. Victoria</strain>
        <tissue evidence="5">Leaf</tissue>
    </source>
</reference>
<proteinExistence type="predicted"/>
<dbReference type="Gene3D" id="3.30.40.10">
    <property type="entry name" value="Zinc/RING finger domain, C3HC4 (zinc finger)"/>
    <property type="match status" value="1"/>
</dbReference>
<dbReference type="PANTHER" id="PTHR45676">
    <property type="entry name" value="RING-H2 FINGER PROTEIN ATL51-RELATED"/>
    <property type="match status" value="1"/>
</dbReference>
<sequence length="223" mass="24623">MADFSPPPGLVFFPPPPWPALSPPPPPPLWWTRSPPPPPPWWTRSPPPPWLPLYPSFTNSSTPQRGGLIAGMSILVAAIVLFMLICICRIARGEQRDSNDEQQLGGAGEREINRRRVPRRSNTKAGLPSLTYTQSLKHNVTGSGDDEEAATCSVCLGALEVGETVRLLPACLHLYHVECIDPWLDAHTTCPDRGYGHQPEEEETFSVVQFFKDTNLKVVQAKA</sequence>
<evidence type="ECO:0000259" key="4">
    <source>
        <dbReference type="PROSITE" id="PS50089"/>
    </source>
</evidence>
<accession>A0A5J9T8M3</accession>
<keyword evidence="3" id="KW-0812">Transmembrane</keyword>
<comment type="caution">
    <text evidence="5">The sequence shown here is derived from an EMBL/GenBank/DDBJ whole genome shotgun (WGS) entry which is preliminary data.</text>
</comment>
<keyword evidence="3" id="KW-0472">Membrane</keyword>
<evidence type="ECO:0000256" key="1">
    <source>
        <dbReference type="PROSITE-ProRule" id="PRU00175"/>
    </source>
</evidence>
<evidence type="ECO:0000256" key="3">
    <source>
        <dbReference type="SAM" id="Phobius"/>
    </source>
</evidence>
<keyword evidence="3" id="KW-1133">Transmembrane helix</keyword>
<name>A0A5J9T8M3_9POAL</name>
<keyword evidence="1" id="KW-0863">Zinc-finger</keyword>
<feature type="domain" description="RING-type" evidence="4">
    <location>
        <begin position="152"/>
        <end position="191"/>
    </location>
</feature>
<gene>
    <name evidence="5" type="ORF">EJB05_41139</name>
</gene>
<evidence type="ECO:0000256" key="2">
    <source>
        <dbReference type="SAM" id="MobiDB-lite"/>
    </source>
</evidence>
<dbReference type="PROSITE" id="PS50089">
    <property type="entry name" value="ZF_RING_2"/>
    <property type="match status" value="1"/>
</dbReference>
<dbReference type="Pfam" id="PF13639">
    <property type="entry name" value="zf-RING_2"/>
    <property type="match status" value="1"/>
</dbReference>
<keyword evidence="1" id="KW-0862">Zinc</keyword>
<dbReference type="AlphaFoldDB" id="A0A5J9T8M3"/>
<dbReference type="InterPro" id="IPR013083">
    <property type="entry name" value="Znf_RING/FYVE/PHD"/>
</dbReference>
<dbReference type="InterPro" id="IPR001841">
    <property type="entry name" value="Znf_RING"/>
</dbReference>
<dbReference type="OrthoDB" id="8062037at2759"/>
<dbReference type="GO" id="GO:0008270">
    <property type="term" value="F:zinc ion binding"/>
    <property type="evidence" value="ECO:0007669"/>
    <property type="project" value="UniProtKB-KW"/>
</dbReference>
<feature type="region of interest" description="Disordered" evidence="2">
    <location>
        <begin position="97"/>
        <end position="128"/>
    </location>
</feature>
<dbReference type="EMBL" id="RWGY01000039">
    <property type="protein sequence ID" value="TVU07770.1"/>
    <property type="molecule type" value="Genomic_DNA"/>
</dbReference>
<dbReference type="Proteomes" id="UP000324897">
    <property type="component" value="Chromosome 3"/>
</dbReference>
<dbReference type="Gramene" id="TVU07770">
    <property type="protein sequence ID" value="TVU07770"/>
    <property type="gene ID" value="EJB05_41139"/>
</dbReference>
<feature type="non-terminal residue" evidence="5">
    <location>
        <position position="1"/>
    </location>
</feature>